<dbReference type="InterPro" id="IPR018289">
    <property type="entry name" value="MULE_transposase_dom"/>
</dbReference>
<dbReference type="Pfam" id="PF10551">
    <property type="entry name" value="MULE"/>
    <property type="match status" value="1"/>
</dbReference>
<dbReference type="InterPro" id="IPR006564">
    <property type="entry name" value="Znf_PMZ"/>
</dbReference>
<dbReference type="GO" id="GO:0008270">
    <property type="term" value="F:zinc ion binding"/>
    <property type="evidence" value="ECO:0007669"/>
    <property type="project" value="InterPro"/>
</dbReference>
<protein>
    <recommendedName>
        <fullName evidence="3">Zinc finger PMZ-type domain-containing protein</fullName>
    </recommendedName>
</protein>
<name>A0AAW2Q0S4_SESRA</name>
<feature type="region of interest" description="Disordered" evidence="2">
    <location>
        <begin position="289"/>
        <end position="325"/>
    </location>
</feature>
<accession>A0AAW2Q0S4</accession>
<dbReference type="EMBL" id="JACGWJ010000016">
    <property type="protein sequence ID" value="KAL0361464.1"/>
    <property type="molecule type" value="Genomic_DNA"/>
</dbReference>
<dbReference type="SMART" id="SM00575">
    <property type="entry name" value="ZnF_PMZ"/>
    <property type="match status" value="1"/>
</dbReference>
<proteinExistence type="predicted"/>
<feature type="compositionally biased region" description="Basic residues" evidence="2">
    <location>
        <begin position="289"/>
        <end position="306"/>
    </location>
</feature>
<evidence type="ECO:0000256" key="2">
    <source>
        <dbReference type="SAM" id="MobiDB-lite"/>
    </source>
</evidence>
<evidence type="ECO:0000313" key="4">
    <source>
        <dbReference type="EMBL" id="KAL0361464.1"/>
    </source>
</evidence>
<evidence type="ECO:0000259" key="3">
    <source>
        <dbReference type="SMART" id="SM00575"/>
    </source>
</evidence>
<reference evidence="4" key="2">
    <citation type="journal article" date="2024" name="Plant">
        <title>Genomic evolution and insights into agronomic trait innovations of Sesamum species.</title>
        <authorList>
            <person name="Miao H."/>
            <person name="Wang L."/>
            <person name="Qu L."/>
            <person name="Liu H."/>
            <person name="Sun Y."/>
            <person name="Le M."/>
            <person name="Wang Q."/>
            <person name="Wei S."/>
            <person name="Zheng Y."/>
            <person name="Lin W."/>
            <person name="Duan Y."/>
            <person name="Cao H."/>
            <person name="Xiong S."/>
            <person name="Wang X."/>
            <person name="Wei L."/>
            <person name="Li C."/>
            <person name="Ma Q."/>
            <person name="Ju M."/>
            <person name="Zhao R."/>
            <person name="Li G."/>
            <person name="Mu C."/>
            <person name="Tian Q."/>
            <person name="Mei H."/>
            <person name="Zhang T."/>
            <person name="Gao T."/>
            <person name="Zhang H."/>
        </authorList>
    </citation>
    <scope>NUCLEOTIDE SEQUENCE</scope>
    <source>
        <strain evidence="4">G02</strain>
    </source>
</reference>
<evidence type="ECO:0000256" key="1">
    <source>
        <dbReference type="SAM" id="Coils"/>
    </source>
</evidence>
<organism evidence="4">
    <name type="scientific">Sesamum radiatum</name>
    <name type="common">Black benniseed</name>
    <dbReference type="NCBI Taxonomy" id="300843"/>
    <lineage>
        <taxon>Eukaryota</taxon>
        <taxon>Viridiplantae</taxon>
        <taxon>Streptophyta</taxon>
        <taxon>Embryophyta</taxon>
        <taxon>Tracheophyta</taxon>
        <taxon>Spermatophyta</taxon>
        <taxon>Magnoliopsida</taxon>
        <taxon>eudicotyledons</taxon>
        <taxon>Gunneridae</taxon>
        <taxon>Pentapetalae</taxon>
        <taxon>asterids</taxon>
        <taxon>lamiids</taxon>
        <taxon>Lamiales</taxon>
        <taxon>Pedaliaceae</taxon>
        <taxon>Sesamum</taxon>
    </lineage>
</organism>
<feature type="coiled-coil region" evidence="1">
    <location>
        <begin position="129"/>
        <end position="159"/>
    </location>
</feature>
<dbReference type="AlphaFoldDB" id="A0AAW2Q0S4"/>
<dbReference type="PANTHER" id="PTHR31973">
    <property type="entry name" value="POLYPROTEIN, PUTATIVE-RELATED"/>
    <property type="match status" value="1"/>
</dbReference>
<dbReference type="PANTHER" id="PTHR31973:SF195">
    <property type="entry name" value="MUDR FAMILY TRANSPOSASE"/>
    <property type="match status" value="1"/>
</dbReference>
<keyword evidence="1" id="KW-0175">Coiled coil</keyword>
<feature type="domain" description="Zinc finger PMZ-type" evidence="3">
    <location>
        <begin position="220"/>
        <end position="247"/>
    </location>
</feature>
<reference evidence="4" key="1">
    <citation type="submission" date="2020-06" db="EMBL/GenBank/DDBJ databases">
        <authorList>
            <person name="Li T."/>
            <person name="Hu X."/>
            <person name="Zhang T."/>
            <person name="Song X."/>
            <person name="Zhang H."/>
            <person name="Dai N."/>
            <person name="Sheng W."/>
            <person name="Hou X."/>
            <person name="Wei L."/>
        </authorList>
    </citation>
    <scope>NUCLEOTIDE SEQUENCE</scope>
    <source>
        <strain evidence="4">G02</strain>
        <tissue evidence="4">Leaf</tissue>
    </source>
</reference>
<comment type="caution">
    <text evidence="4">The sequence shown here is derived from an EMBL/GenBank/DDBJ whole genome shotgun (WGS) entry which is preliminary data.</text>
</comment>
<gene>
    <name evidence="4" type="ORF">Sradi_3830900</name>
</gene>
<sequence>MIRKDPVYNIRYVQQNVKDTFGFDISYHKAWHALKAAREEILPIAFQLVDEESLASWRWFLEMLAKHLMLDDNDRIYLICDRHSGLINAINFVPAFTFSRGVHRFCLRYICLNFNTKYKNIQLKDLCWRAGAEQNVRKFERIMEEIRELNEEAFDWLQKINKAQWRLSHDGGWRTDCLSHDKVKSCITSYKSLITLNNLLTTRGLSGELSRTYVVKLKHHQYSCGKWGNHGILCSHAIQAYRHFGVNASNFIPSYYDIQAFKNTYEGRFAPVWGEEDWDDVDFEHVHNPTRRARRGPGRSRSTRIHSKMDKPQTRARQQYHARQA</sequence>